<reference evidence="1" key="1">
    <citation type="submission" date="2014-11" db="EMBL/GenBank/DDBJ databases">
        <authorList>
            <person name="Amaro Gonzalez C."/>
        </authorList>
    </citation>
    <scope>NUCLEOTIDE SEQUENCE</scope>
</reference>
<organism evidence="1">
    <name type="scientific">Anguilla anguilla</name>
    <name type="common">European freshwater eel</name>
    <name type="synonym">Muraena anguilla</name>
    <dbReference type="NCBI Taxonomy" id="7936"/>
    <lineage>
        <taxon>Eukaryota</taxon>
        <taxon>Metazoa</taxon>
        <taxon>Chordata</taxon>
        <taxon>Craniata</taxon>
        <taxon>Vertebrata</taxon>
        <taxon>Euteleostomi</taxon>
        <taxon>Actinopterygii</taxon>
        <taxon>Neopterygii</taxon>
        <taxon>Teleostei</taxon>
        <taxon>Anguilliformes</taxon>
        <taxon>Anguillidae</taxon>
        <taxon>Anguilla</taxon>
    </lineage>
</organism>
<evidence type="ECO:0000313" key="1">
    <source>
        <dbReference type="EMBL" id="JAH17927.1"/>
    </source>
</evidence>
<accession>A0A0E9QN70</accession>
<protein>
    <submittedName>
        <fullName evidence="1">Uncharacterized protein</fullName>
    </submittedName>
</protein>
<reference evidence="1" key="2">
    <citation type="journal article" date="2015" name="Fish Shellfish Immunol.">
        <title>Early steps in the European eel (Anguilla anguilla)-Vibrio vulnificus interaction in the gills: Role of the RtxA13 toxin.</title>
        <authorList>
            <person name="Callol A."/>
            <person name="Pajuelo D."/>
            <person name="Ebbesson L."/>
            <person name="Teles M."/>
            <person name="MacKenzie S."/>
            <person name="Amaro C."/>
        </authorList>
    </citation>
    <scope>NUCLEOTIDE SEQUENCE</scope>
</reference>
<sequence length="64" mass="7259">MRSANCEVWWQRDNGLGLFSWIALGPLVPVKGNLNATAYNDILENCVLPTLWQQFWEGPFHGLA</sequence>
<dbReference type="AlphaFoldDB" id="A0A0E9QN70"/>
<proteinExistence type="predicted"/>
<dbReference type="EMBL" id="GBXM01090650">
    <property type="protein sequence ID" value="JAH17927.1"/>
    <property type="molecule type" value="Transcribed_RNA"/>
</dbReference>
<name>A0A0E9QN70_ANGAN</name>